<dbReference type="AlphaFoldDB" id="A0A1H9V5I6"/>
<dbReference type="STRING" id="1121357.SAMN05661109_02074"/>
<dbReference type="RefSeq" id="WP_092259890.1">
    <property type="nucleotide sequence ID" value="NZ_CP047199.1"/>
</dbReference>
<gene>
    <name evidence="1" type="ORF">SAMN05661109_02074</name>
</gene>
<accession>A0A1H9V5I6</accession>
<dbReference type="EMBL" id="FOGQ01000010">
    <property type="protein sequence ID" value="SES16819.1"/>
    <property type="molecule type" value="Genomic_DNA"/>
</dbReference>
<evidence type="ECO:0000313" key="2">
    <source>
        <dbReference type="Proteomes" id="UP000198929"/>
    </source>
</evidence>
<dbReference type="Proteomes" id="UP000198929">
    <property type="component" value="Unassembled WGS sequence"/>
</dbReference>
<dbReference type="Gene3D" id="3.40.960.10">
    <property type="entry name" value="VSR Endonuclease"/>
    <property type="match status" value="1"/>
</dbReference>
<proteinExistence type="predicted"/>
<organism evidence="1 2">
    <name type="scientific">Corynebacterium cystitidis DSM 20524</name>
    <dbReference type="NCBI Taxonomy" id="1121357"/>
    <lineage>
        <taxon>Bacteria</taxon>
        <taxon>Bacillati</taxon>
        <taxon>Actinomycetota</taxon>
        <taxon>Actinomycetes</taxon>
        <taxon>Mycobacteriales</taxon>
        <taxon>Corynebacteriaceae</taxon>
        <taxon>Corynebacterium</taxon>
    </lineage>
</organism>
<dbReference type="SUPFAM" id="SSF52980">
    <property type="entry name" value="Restriction endonuclease-like"/>
    <property type="match status" value="1"/>
</dbReference>
<dbReference type="InterPro" id="IPR011335">
    <property type="entry name" value="Restrct_endonuc-II-like"/>
</dbReference>
<protein>
    <recommendedName>
        <fullName evidence="3">DUF559 domain-containing protein</fullName>
    </recommendedName>
</protein>
<evidence type="ECO:0000313" key="1">
    <source>
        <dbReference type="EMBL" id="SES16819.1"/>
    </source>
</evidence>
<sequence>MGEKFSGEYILSQFVSTRSHAFRVGNRFADPGDKLVKVSTQWALPSFVVEGMPWYQRRWATAVAHGRSGKSRVLMGRSAGRVLGMWVIGTWPDEVVEIATPNMSPSPKHKWAPGSVQRKAQLAQGDVVVKHDVRVTSPVRTAVDIARLHGFREGLVALDWLLRSTKYSKQNVAACINSLGRAKGINTARRCLKYAVDTSESPYESFARAILIEAGLVLRTQEWVLGGVRTDLFTDPSVCVEVDGDGKYKDTPEFTIQEERARERRMMNAGFAVVRTTPKELHQAPAKFVDDVRRAIVRQQRAA</sequence>
<reference evidence="2" key="1">
    <citation type="submission" date="2016-10" db="EMBL/GenBank/DDBJ databases">
        <authorList>
            <person name="Varghese N."/>
            <person name="Submissions S."/>
        </authorList>
    </citation>
    <scope>NUCLEOTIDE SEQUENCE [LARGE SCALE GENOMIC DNA]</scope>
    <source>
        <strain evidence="2">DSM 20524</strain>
    </source>
</reference>
<name>A0A1H9V5I6_9CORY</name>
<keyword evidence="2" id="KW-1185">Reference proteome</keyword>
<evidence type="ECO:0008006" key="3">
    <source>
        <dbReference type="Google" id="ProtNLM"/>
    </source>
</evidence>